<evidence type="ECO:0008006" key="7">
    <source>
        <dbReference type="Google" id="ProtNLM"/>
    </source>
</evidence>
<organism evidence="5 6">
    <name type="scientific">Blautia hominis</name>
    <dbReference type="NCBI Taxonomy" id="2025493"/>
    <lineage>
        <taxon>Bacteria</taxon>
        <taxon>Bacillati</taxon>
        <taxon>Bacillota</taxon>
        <taxon>Clostridia</taxon>
        <taxon>Lachnospirales</taxon>
        <taxon>Lachnospiraceae</taxon>
        <taxon>Blautia</taxon>
    </lineage>
</organism>
<feature type="transmembrane region" description="Helical" evidence="2">
    <location>
        <begin position="177"/>
        <end position="197"/>
    </location>
</feature>
<feature type="compositionally biased region" description="Basic and acidic residues" evidence="1">
    <location>
        <begin position="149"/>
        <end position="175"/>
    </location>
</feature>
<dbReference type="RefSeq" id="WP_104805571.1">
    <property type="nucleotide sequence ID" value="NZ_BAABYW010000001.1"/>
</dbReference>
<feature type="compositionally biased region" description="Acidic residues" evidence="1">
    <location>
        <begin position="102"/>
        <end position="117"/>
    </location>
</feature>
<protein>
    <recommendedName>
        <fullName evidence="7">Zinc-ribbon domain-containing protein</fullName>
    </recommendedName>
</protein>
<accession>A0ABQ0BAU4</accession>
<evidence type="ECO:0000259" key="4">
    <source>
        <dbReference type="Pfam" id="PF25302"/>
    </source>
</evidence>
<dbReference type="InterPro" id="IPR057561">
    <property type="entry name" value="NADase_transloc"/>
</dbReference>
<evidence type="ECO:0000259" key="3">
    <source>
        <dbReference type="Pfam" id="PF13240"/>
    </source>
</evidence>
<keyword evidence="2" id="KW-0472">Membrane</keyword>
<proteinExistence type="predicted"/>
<sequence>MKCERCGHELDNDDLFCSKCGKAVFEEYMDEDDIWEFYKSDEELKDIKKETAAAKESDPQEQRAENAAAEPKEEKAAAEPPKPERTDHTETDGEGTVFGDTVTEELSQDTLEDTDAEAAERERETPPTFLQKEENPKDLADTDELPFEDLVKKAAKESSYKPKKEKRQGEPEKKNPVWLISGCILIVCLLIGVLWGVHAMQQMDEEKKAYYAKAEQEDKTAGAKGQDSENTQGSADKEADAQKETESGEKDNSGAEAEKEEKDKEAEKKEEKPKEEKKEEKKQEYFKSVDADSIDFSKFQKISIASTDQNSQQSSDNYDYSAASAADGDTASSWQEGEDGLGEGTGIRLDFDKAHKVRYMVLYLGNWRSEDMWKANARPASLTISVGDSQKKDVEFSNEKKAFCLSFDEPVEASYVSLYIKSGFEGDRWNDNCISEVELYE</sequence>
<feature type="region of interest" description="Disordered" evidence="1">
    <location>
        <begin position="214"/>
        <end position="285"/>
    </location>
</feature>
<evidence type="ECO:0000313" key="5">
    <source>
        <dbReference type="EMBL" id="GAA6408549.1"/>
    </source>
</evidence>
<dbReference type="SUPFAM" id="SSF49785">
    <property type="entry name" value="Galactose-binding domain-like"/>
    <property type="match status" value="1"/>
</dbReference>
<dbReference type="Pfam" id="PF25302">
    <property type="entry name" value="NADase_transloc"/>
    <property type="match status" value="1"/>
</dbReference>
<keyword evidence="6" id="KW-1185">Reference proteome</keyword>
<dbReference type="InterPro" id="IPR008979">
    <property type="entry name" value="Galactose-bd-like_sf"/>
</dbReference>
<comment type="caution">
    <text evidence="5">The sequence shown here is derived from an EMBL/GenBank/DDBJ whole genome shotgun (WGS) entry which is preliminary data.</text>
</comment>
<feature type="compositionally biased region" description="Basic and acidic residues" evidence="1">
    <location>
        <begin position="118"/>
        <end position="140"/>
    </location>
</feature>
<dbReference type="EMBL" id="BAABYW010000001">
    <property type="protein sequence ID" value="GAA6408549.1"/>
    <property type="molecule type" value="Genomic_DNA"/>
</dbReference>
<feature type="domain" description="NAD glycohydrolase translocation F5/8 type C" evidence="4">
    <location>
        <begin position="305"/>
        <end position="439"/>
    </location>
</feature>
<feature type="domain" description="Zinc-ribbon" evidence="3">
    <location>
        <begin position="2"/>
        <end position="23"/>
    </location>
</feature>
<feature type="compositionally biased region" description="Basic and acidic residues" evidence="1">
    <location>
        <begin position="235"/>
        <end position="285"/>
    </location>
</feature>
<evidence type="ECO:0000256" key="1">
    <source>
        <dbReference type="SAM" id="MobiDB-lite"/>
    </source>
</evidence>
<feature type="region of interest" description="Disordered" evidence="1">
    <location>
        <begin position="49"/>
        <end position="175"/>
    </location>
</feature>
<keyword evidence="2" id="KW-0812">Transmembrane</keyword>
<name>A0ABQ0BAU4_9FIRM</name>
<dbReference type="Proteomes" id="UP001600943">
    <property type="component" value="Unassembled WGS sequence"/>
</dbReference>
<evidence type="ECO:0000313" key="6">
    <source>
        <dbReference type="Proteomes" id="UP001600943"/>
    </source>
</evidence>
<evidence type="ECO:0000256" key="2">
    <source>
        <dbReference type="SAM" id="Phobius"/>
    </source>
</evidence>
<feature type="compositionally biased region" description="Basic and acidic residues" evidence="1">
    <location>
        <begin position="49"/>
        <end position="91"/>
    </location>
</feature>
<reference evidence="5 6" key="1">
    <citation type="submission" date="2024-04" db="EMBL/GenBank/DDBJ databases">
        <title>Defined microbial consortia suppress multidrug-resistant proinflammatory Enterobacteriaceae via ecological control.</title>
        <authorList>
            <person name="Furuichi M."/>
            <person name="Kawaguchi T."/>
            <person name="Pust M."/>
            <person name="Yasuma K."/>
            <person name="Plichta D."/>
            <person name="Hasegawa N."/>
            <person name="Ohya T."/>
            <person name="Bhattarai S."/>
            <person name="Sasajima S."/>
            <person name="Aoto Y."/>
            <person name="Tuganbaev T."/>
            <person name="Yaginuma M."/>
            <person name="Ueda M."/>
            <person name="Okahashi N."/>
            <person name="Amafuji K."/>
            <person name="Kiridooshi Y."/>
            <person name="Sugita K."/>
            <person name="Strazar M."/>
            <person name="Skelly A."/>
            <person name="Suda W."/>
            <person name="Hattori M."/>
            <person name="Nakamoto N."/>
            <person name="Caballero S."/>
            <person name="Norman J."/>
            <person name="Olle B."/>
            <person name="Tanoue T."/>
            <person name="Arita M."/>
            <person name="Bucci V."/>
            <person name="Atarashi K."/>
            <person name="Xavier R."/>
            <person name="Honda K."/>
        </authorList>
    </citation>
    <scope>NUCLEOTIDE SEQUENCE [LARGE SCALE GENOMIC DNA]</scope>
    <source>
        <strain evidence="6">k04-0078-D8-1</strain>
    </source>
</reference>
<keyword evidence="2" id="KW-1133">Transmembrane helix</keyword>
<dbReference type="Gene3D" id="2.60.120.260">
    <property type="entry name" value="Galactose-binding domain-like"/>
    <property type="match status" value="1"/>
</dbReference>
<dbReference type="NCBIfam" id="NF047619">
    <property type="entry name" value="NADase_discoid"/>
    <property type="match status" value="1"/>
</dbReference>
<gene>
    <name evidence="5" type="ORF">K040078D81_26660</name>
</gene>
<dbReference type="Pfam" id="PF13240">
    <property type="entry name" value="Zn_Ribbon_1"/>
    <property type="match status" value="1"/>
</dbReference>
<dbReference type="InterPro" id="IPR026870">
    <property type="entry name" value="Zinc_ribbon_dom"/>
</dbReference>